<proteinExistence type="predicted"/>
<dbReference type="SMART" id="SM00316">
    <property type="entry name" value="S1"/>
    <property type="match status" value="1"/>
</dbReference>
<dbReference type="Gene3D" id="2.40.50.140">
    <property type="entry name" value="Nucleic acid-binding proteins"/>
    <property type="match status" value="1"/>
</dbReference>
<dbReference type="EC" id="3.1.26.-" evidence="7"/>
<keyword evidence="8" id="KW-1185">Reference proteome</keyword>
<sequence>MSEDVLINVTPMEIRVALVENGVLQEVYIERSSRKGIVGNIYQGRVVRVLPGMQAAFVDIGLERAAFIHVSEVADRDAVNASDQIGDYLREGQSLVVQVTKDPISTKGARLTTHLSIPSRYLVYMPDQSHVGVSQRIENEEERERLKSLVSSALEDRDETSGYILRTAAERAGEEEILSDINFLTRLWQSVKKRISSAKAPAVIYEDLPLHLRTMRDLVSLTTEKIRIDSKENYVKLRAFAEDFIPELLPRIEYYPGERPIFDLYSVEDEIQRALDRKVQLKSGGYLLIEQTESMTTIDVNTGAFVGSRNLEETIYKTNLEAATAIGRQLRLRNLGGIIIIDFIDMEDEEHKRQVLRMLEKVLDSDHAKTKITGVSELGLVEMTRKRTRESLGQILCEPCRSCRGSGFVKTPETVCYEVFREILRADRAYDSQTYTVLASTSVVERFLDEESAAVAELEAFIGKTIRFQVDPVYTQDQYDVVLR</sequence>
<reference evidence="8" key="1">
    <citation type="journal article" date="2019" name="Int. J. Syst. Evol. Microbiol.">
        <title>The Global Catalogue of Microorganisms (GCM) 10K type strain sequencing project: providing services to taxonomists for standard genome sequencing and annotation.</title>
        <authorList>
            <consortium name="The Broad Institute Genomics Platform"/>
            <consortium name="The Broad Institute Genome Sequencing Center for Infectious Disease"/>
            <person name="Wu L."/>
            <person name="Ma J."/>
        </authorList>
    </citation>
    <scope>NUCLEOTIDE SEQUENCE [LARGE SCALE GENOMIC DNA]</scope>
    <source>
        <strain evidence="8">JCM 30774</strain>
    </source>
</reference>
<evidence type="ECO:0000256" key="5">
    <source>
        <dbReference type="ARBA" id="ARBA00022884"/>
    </source>
</evidence>
<dbReference type="NCBIfam" id="NF008689">
    <property type="entry name" value="PRK11712.1"/>
    <property type="match status" value="1"/>
</dbReference>
<keyword evidence="3 7" id="KW-0378">Hydrolase</keyword>
<dbReference type="Pfam" id="PF10150">
    <property type="entry name" value="RNase_E_G"/>
    <property type="match status" value="1"/>
</dbReference>
<dbReference type="InterPro" id="IPR019307">
    <property type="entry name" value="RNA-bd_AU-1/RNase_E/G"/>
</dbReference>
<dbReference type="InterPro" id="IPR003029">
    <property type="entry name" value="S1_domain"/>
</dbReference>
<dbReference type="Gene3D" id="3.40.1260.20">
    <property type="entry name" value="Ribonuclease E, catalytic domain"/>
    <property type="match status" value="1"/>
</dbReference>
<organism evidence="7 8">
    <name type="scientific">Rhodanobacter aciditrophus</name>
    <dbReference type="NCBI Taxonomy" id="1623218"/>
    <lineage>
        <taxon>Bacteria</taxon>
        <taxon>Pseudomonadati</taxon>
        <taxon>Pseudomonadota</taxon>
        <taxon>Gammaproteobacteria</taxon>
        <taxon>Lysobacterales</taxon>
        <taxon>Rhodanobacteraceae</taxon>
        <taxon>Rhodanobacter</taxon>
    </lineage>
</organism>
<evidence type="ECO:0000313" key="7">
    <source>
        <dbReference type="EMBL" id="MFD1383919.1"/>
    </source>
</evidence>
<evidence type="ECO:0000256" key="1">
    <source>
        <dbReference type="ARBA" id="ARBA00001946"/>
    </source>
</evidence>
<protein>
    <submittedName>
        <fullName evidence="7">Ribonuclease G</fullName>
        <ecNumber evidence="7">3.1.26.-</ecNumber>
    </submittedName>
</protein>
<keyword evidence="5" id="KW-0694">RNA-binding</keyword>
<dbReference type="GO" id="GO:0016787">
    <property type="term" value="F:hydrolase activity"/>
    <property type="evidence" value="ECO:0007669"/>
    <property type="project" value="UniProtKB-KW"/>
</dbReference>
<evidence type="ECO:0000313" key="8">
    <source>
        <dbReference type="Proteomes" id="UP001597059"/>
    </source>
</evidence>
<keyword evidence="4" id="KW-0460">Magnesium</keyword>
<evidence type="ECO:0000256" key="3">
    <source>
        <dbReference type="ARBA" id="ARBA00022801"/>
    </source>
</evidence>
<feature type="domain" description="S1 motif" evidence="6">
    <location>
        <begin position="39"/>
        <end position="114"/>
    </location>
</feature>
<evidence type="ECO:0000256" key="4">
    <source>
        <dbReference type="ARBA" id="ARBA00022842"/>
    </source>
</evidence>
<dbReference type="RefSeq" id="WP_377367650.1">
    <property type="nucleotide sequence ID" value="NZ_JBHTMN010000012.1"/>
</dbReference>
<evidence type="ECO:0000259" key="6">
    <source>
        <dbReference type="PROSITE" id="PS50126"/>
    </source>
</evidence>
<keyword evidence="2" id="KW-0479">Metal-binding</keyword>
<accession>A0ABW4B128</accession>
<dbReference type="PANTHER" id="PTHR30001:SF0">
    <property type="entry name" value="RIBONUCLEASE G"/>
    <property type="match status" value="1"/>
</dbReference>
<dbReference type="Proteomes" id="UP001597059">
    <property type="component" value="Unassembled WGS sequence"/>
</dbReference>
<dbReference type="SUPFAM" id="SSF50249">
    <property type="entry name" value="Nucleic acid-binding proteins"/>
    <property type="match status" value="1"/>
</dbReference>
<dbReference type="PROSITE" id="PS50126">
    <property type="entry name" value="S1"/>
    <property type="match status" value="1"/>
</dbReference>
<name>A0ABW4B128_9GAMM</name>
<evidence type="ECO:0000256" key="2">
    <source>
        <dbReference type="ARBA" id="ARBA00022723"/>
    </source>
</evidence>
<dbReference type="NCBIfam" id="TIGR00757">
    <property type="entry name" value="RNaseEG"/>
    <property type="match status" value="1"/>
</dbReference>
<dbReference type="Pfam" id="PF00575">
    <property type="entry name" value="S1"/>
    <property type="match status" value="1"/>
</dbReference>
<dbReference type="PANTHER" id="PTHR30001">
    <property type="entry name" value="RIBONUCLEASE"/>
    <property type="match status" value="1"/>
</dbReference>
<comment type="caution">
    <text evidence="7">The sequence shown here is derived from an EMBL/GenBank/DDBJ whole genome shotgun (WGS) entry which is preliminary data.</text>
</comment>
<gene>
    <name evidence="7" type="primary">rng</name>
    <name evidence="7" type="ORF">ACFQ45_11090</name>
</gene>
<dbReference type="CDD" id="cd04453">
    <property type="entry name" value="S1_RNase_E"/>
    <property type="match status" value="1"/>
</dbReference>
<dbReference type="InterPro" id="IPR004659">
    <property type="entry name" value="RNase_E/G"/>
</dbReference>
<dbReference type="InterPro" id="IPR012340">
    <property type="entry name" value="NA-bd_OB-fold"/>
</dbReference>
<dbReference type="EMBL" id="JBHTMN010000012">
    <property type="protein sequence ID" value="MFD1383919.1"/>
    <property type="molecule type" value="Genomic_DNA"/>
</dbReference>
<comment type="cofactor">
    <cofactor evidence="1">
        <name>Mg(2+)</name>
        <dbReference type="ChEBI" id="CHEBI:18420"/>
    </cofactor>
</comment>